<protein>
    <submittedName>
        <fullName evidence="3">Glycosyltransferase</fullName>
    </submittedName>
</protein>
<name>A0A7X5LLT2_9ALTE</name>
<dbReference type="RefSeq" id="WP_163085695.1">
    <property type="nucleotide sequence ID" value="NZ_JAAAWN010000013.1"/>
</dbReference>
<dbReference type="InterPro" id="IPR028098">
    <property type="entry name" value="Glyco_trans_4-like_N"/>
</dbReference>
<reference evidence="3 4" key="1">
    <citation type="submission" date="2020-01" db="EMBL/GenBank/DDBJ databases">
        <authorList>
            <person name="Chen J."/>
            <person name="Zhu S."/>
            <person name="Yang J."/>
        </authorList>
    </citation>
    <scope>NUCLEOTIDE SEQUENCE [LARGE SCALE GENOMIC DNA]</scope>
    <source>
        <strain evidence="3 4">345S023</strain>
    </source>
</reference>
<evidence type="ECO:0000259" key="2">
    <source>
        <dbReference type="Pfam" id="PF13439"/>
    </source>
</evidence>
<dbReference type="Proteomes" id="UP000470213">
    <property type="component" value="Unassembled WGS sequence"/>
</dbReference>
<gene>
    <name evidence="3" type="ORF">GTH32_10980</name>
</gene>
<sequence length="442" mass="49789">MKILKISTNSGGGATTAANRQAIALRKAGHEVKHLYVRQDWQSSSVDIISDGDDVYISAPMPEFLKTDLIFQNYLENNRTDISNTYMSLWRSTTTFDARLFAFIREMGFDIVHCHWTSNLVSSALLKKLKDNDIKVVVTGHDMNHFTGACHYDAGCNGFAIGCETCPQLKNDKFKLISASMREKLDCYSYVKPHYIFPSDWLNEAYQASTIGKSLGKKSSTVLRNCIDTDFFSPATYAQQKVIREAFGFDSDEILIVSGAENNHEIRKGFNYFEQAFKALNRSLYGSGFNKRITFVAFGGGNHQLQPTHPNVGYRHLGILKEEQVRDLFRVADLLAFTSIEENFANVILESLMCACPVLGFRVGGIPDIVVPNENGVLVDSMSEKEFSRQMIDLVLGGKLPSLNETALEWRQRCFHRYSFEKIANELVELYAKTIEGELVHA</sequence>
<dbReference type="GO" id="GO:1901135">
    <property type="term" value="P:carbohydrate derivative metabolic process"/>
    <property type="evidence" value="ECO:0007669"/>
    <property type="project" value="UniProtKB-ARBA"/>
</dbReference>
<comment type="caution">
    <text evidence="3">The sequence shown here is derived from an EMBL/GenBank/DDBJ whole genome shotgun (WGS) entry which is preliminary data.</text>
</comment>
<accession>A0A7X5LLT2</accession>
<dbReference type="Pfam" id="PF13439">
    <property type="entry name" value="Glyco_transf_4"/>
    <property type="match status" value="1"/>
</dbReference>
<dbReference type="Pfam" id="PF00534">
    <property type="entry name" value="Glycos_transf_1"/>
    <property type="match status" value="1"/>
</dbReference>
<dbReference type="GO" id="GO:0016757">
    <property type="term" value="F:glycosyltransferase activity"/>
    <property type="evidence" value="ECO:0007669"/>
    <property type="project" value="InterPro"/>
</dbReference>
<dbReference type="InterPro" id="IPR001296">
    <property type="entry name" value="Glyco_trans_1"/>
</dbReference>
<keyword evidence="3" id="KW-0808">Transferase</keyword>
<feature type="domain" description="Glycosyltransferase subfamily 4-like N-terminal" evidence="2">
    <location>
        <begin position="12"/>
        <end position="147"/>
    </location>
</feature>
<proteinExistence type="predicted"/>
<evidence type="ECO:0000313" key="4">
    <source>
        <dbReference type="Proteomes" id="UP000470213"/>
    </source>
</evidence>
<dbReference type="Gene3D" id="3.40.50.2000">
    <property type="entry name" value="Glycogen Phosphorylase B"/>
    <property type="match status" value="2"/>
</dbReference>
<evidence type="ECO:0000259" key="1">
    <source>
        <dbReference type="Pfam" id="PF00534"/>
    </source>
</evidence>
<dbReference type="EMBL" id="JAAAWN010000013">
    <property type="protein sequence ID" value="NDV91707.1"/>
    <property type="molecule type" value="Genomic_DNA"/>
</dbReference>
<organism evidence="3 4">
    <name type="scientific">Alteromonas profundi</name>
    <dbReference type="NCBI Taxonomy" id="2696062"/>
    <lineage>
        <taxon>Bacteria</taxon>
        <taxon>Pseudomonadati</taxon>
        <taxon>Pseudomonadota</taxon>
        <taxon>Gammaproteobacteria</taxon>
        <taxon>Alteromonadales</taxon>
        <taxon>Alteromonadaceae</taxon>
        <taxon>Alteromonas/Salinimonas group</taxon>
        <taxon>Alteromonas</taxon>
    </lineage>
</organism>
<dbReference type="AlphaFoldDB" id="A0A7X5LLT2"/>
<dbReference type="SUPFAM" id="SSF53756">
    <property type="entry name" value="UDP-Glycosyltransferase/glycogen phosphorylase"/>
    <property type="match status" value="1"/>
</dbReference>
<keyword evidence="4" id="KW-1185">Reference proteome</keyword>
<dbReference type="PANTHER" id="PTHR12526">
    <property type="entry name" value="GLYCOSYLTRANSFERASE"/>
    <property type="match status" value="1"/>
</dbReference>
<evidence type="ECO:0000313" key="3">
    <source>
        <dbReference type="EMBL" id="NDV91707.1"/>
    </source>
</evidence>
<feature type="domain" description="Glycosyl transferase family 1" evidence="1">
    <location>
        <begin position="241"/>
        <end position="400"/>
    </location>
</feature>